<comment type="caution">
    <text evidence="3">The sequence shown here is derived from an EMBL/GenBank/DDBJ whole genome shotgun (WGS) entry which is preliminary data.</text>
</comment>
<evidence type="ECO:0000313" key="4">
    <source>
        <dbReference type="Proteomes" id="UP000436088"/>
    </source>
</evidence>
<dbReference type="GO" id="GO:0016818">
    <property type="term" value="F:hydrolase activity, acting on acid anhydrides, in phosphorus-containing anhydrides"/>
    <property type="evidence" value="ECO:0007669"/>
    <property type="project" value="InterPro"/>
</dbReference>
<dbReference type="GO" id="GO:0005634">
    <property type="term" value="C:nucleus"/>
    <property type="evidence" value="ECO:0007669"/>
    <property type="project" value="TreeGrafter"/>
</dbReference>
<protein>
    <recommendedName>
        <fullName evidence="2">ATP-dependent helicase C-terminal domain-containing protein</fullName>
    </recommendedName>
</protein>
<name>A0A6A2Y0N6_HIBSY</name>
<dbReference type="GO" id="GO:0006139">
    <property type="term" value="P:nucleobase-containing compound metabolic process"/>
    <property type="evidence" value="ECO:0007669"/>
    <property type="project" value="InterPro"/>
</dbReference>
<feature type="region of interest" description="Disordered" evidence="1">
    <location>
        <begin position="1"/>
        <end position="39"/>
    </location>
</feature>
<dbReference type="InterPro" id="IPR006555">
    <property type="entry name" value="ATP-dep_Helicase_C"/>
</dbReference>
<evidence type="ECO:0000313" key="3">
    <source>
        <dbReference type="EMBL" id="KAE8662977.1"/>
    </source>
</evidence>
<dbReference type="InterPro" id="IPR027417">
    <property type="entry name" value="P-loop_NTPase"/>
</dbReference>
<accession>A0A6A2Y0N6</accession>
<evidence type="ECO:0000256" key="1">
    <source>
        <dbReference type="SAM" id="MobiDB-lite"/>
    </source>
</evidence>
<dbReference type="InterPro" id="IPR045028">
    <property type="entry name" value="DinG/Rad3-like"/>
</dbReference>
<dbReference type="PANTHER" id="PTHR11472">
    <property type="entry name" value="DNA REPAIR DEAD HELICASE RAD3/XP-D SUBFAMILY MEMBER"/>
    <property type="match status" value="1"/>
</dbReference>
<reference evidence="3" key="1">
    <citation type="submission" date="2019-09" db="EMBL/GenBank/DDBJ databases">
        <title>Draft genome information of white flower Hibiscus syriacus.</title>
        <authorList>
            <person name="Kim Y.-M."/>
        </authorList>
    </citation>
    <scope>NUCLEOTIDE SEQUENCE [LARGE SCALE GENOMIC DNA]</scope>
    <source>
        <strain evidence="3">YM2019G1</strain>
    </source>
</reference>
<feature type="compositionally biased region" description="Low complexity" evidence="1">
    <location>
        <begin position="27"/>
        <end position="39"/>
    </location>
</feature>
<dbReference type="Gene3D" id="3.40.50.300">
    <property type="entry name" value="P-loop containing nucleotide triphosphate hydrolases"/>
    <property type="match status" value="1"/>
</dbReference>
<evidence type="ECO:0000259" key="2">
    <source>
        <dbReference type="Pfam" id="PF13307"/>
    </source>
</evidence>
<proteinExistence type="predicted"/>
<dbReference type="GO" id="GO:0034085">
    <property type="term" value="P:establishment of sister chromatid cohesion"/>
    <property type="evidence" value="ECO:0007669"/>
    <property type="project" value="TreeGrafter"/>
</dbReference>
<gene>
    <name evidence="3" type="ORF">F3Y22_tig00113124pilonHSYRG00582</name>
</gene>
<dbReference type="GO" id="GO:0005524">
    <property type="term" value="F:ATP binding"/>
    <property type="evidence" value="ECO:0007669"/>
    <property type="project" value="InterPro"/>
</dbReference>
<dbReference type="EMBL" id="VEPZ02001693">
    <property type="protein sequence ID" value="KAE8662977.1"/>
    <property type="molecule type" value="Genomic_DNA"/>
</dbReference>
<dbReference type="GO" id="GO:0003676">
    <property type="term" value="F:nucleic acid binding"/>
    <property type="evidence" value="ECO:0007669"/>
    <property type="project" value="InterPro"/>
</dbReference>
<dbReference type="PANTHER" id="PTHR11472:SF41">
    <property type="entry name" value="ATP-DEPENDENT DNA HELICASE DDX11-RELATED"/>
    <property type="match status" value="1"/>
</dbReference>
<dbReference type="AlphaFoldDB" id="A0A6A2Y0N6"/>
<keyword evidence="4" id="KW-1185">Reference proteome</keyword>
<organism evidence="3 4">
    <name type="scientific">Hibiscus syriacus</name>
    <name type="common">Rose of Sharon</name>
    <dbReference type="NCBI Taxonomy" id="106335"/>
    <lineage>
        <taxon>Eukaryota</taxon>
        <taxon>Viridiplantae</taxon>
        <taxon>Streptophyta</taxon>
        <taxon>Embryophyta</taxon>
        <taxon>Tracheophyta</taxon>
        <taxon>Spermatophyta</taxon>
        <taxon>Magnoliopsida</taxon>
        <taxon>eudicotyledons</taxon>
        <taxon>Gunneridae</taxon>
        <taxon>Pentapetalae</taxon>
        <taxon>rosids</taxon>
        <taxon>malvids</taxon>
        <taxon>Malvales</taxon>
        <taxon>Malvaceae</taxon>
        <taxon>Malvoideae</taxon>
        <taxon>Hibiscus</taxon>
    </lineage>
</organism>
<dbReference type="Pfam" id="PF13307">
    <property type="entry name" value="Helicase_C_2"/>
    <property type="match status" value="1"/>
</dbReference>
<dbReference type="GO" id="GO:0003678">
    <property type="term" value="F:DNA helicase activity"/>
    <property type="evidence" value="ECO:0007669"/>
    <property type="project" value="TreeGrafter"/>
</dbReference>
<sequence>MKAKSKRKEEKPSTCTDRASLDHHRLSQQASSSRTPSSSLLLACQRRKAMTNRIGYPKSCLIHVRVSRGDSGPLGQLAMVQPRRLAEYPTRSGCSKLRPNIINYSSVWSPLGRSFDFSYDLRGSSTMVYDSWKTSGILERIMKRKHVFRELRKSTEIEAILKEYKETIDNPAPKSGAILLVVVGGKISEGINFNDGMG</sequence>
<dbReference type="Proteomes" id="UP000436088">
    <property type="component" value="Unassembled WGS sequence"/>
</dbReference>
<feature type="domain" description="ATP-dependent helicase C-terminal" evidence="2">
    <location>
        <begin position="126"/>
        <end position="196"/>
    </location>
</feature>